<evidence type="ECO:0000256" key="1">
    <source>
        <dbReference type="SAM" id="MobiDB-lite"/>
    </source>
</evidence>
<feature type="region of interest" description="Disordered" evidence="1">
    <location>
        <begin position="1"/>
        <end position="49"/>
    </location>
</feature>
<organism evidence="2 3">
    <name type="scientific">Trichoglossum hirsutum</name>
    <dbReference type="NCBI Taxonomy" id="265104"/>
    <lineage>
        <taxon>Eukaryota</taxon>
        <taxon>Fungi</taxon>
        <taxon>Dikarya</taxon>
        <taxon>Ascomycota</taxon>
        <taxon>Pezizomycotina</taxon>
        <taxon>Geoglossomycetes</taxon>
        <taxon>Geoglossales</taxon>
        <taxon>Geoglossaceae</taxon>
        <taxon>Trichoglossum</taxon>
    </lineage>
</organism>
<evidence type="ECO:0000313" key="2">
    <source>
        <dbReference type="EMBL" id="KAH0565037.1"/>
    </source>
</evidence>
<feature type="compositionally biased region" description="Polar residues" evidence="1">
    <location>
        <begin position="16"/>
        <end position="49"/>
    </location>
</feature>
<dbReference type="AlphaFoldDB" id="A0A9P8RSX8"/>
<comment type="caution">
    <text evidence="2">The sequence shown here is derived from an EMBL/GenBank/DDBJ whole genome shotgun (WGS) entry which is preliminary data.</text>
</comment>
<evidence type="ECO:0000313" key="3">
    <source>
        <dbReference type="Proteomes" id="UP000750711"/>
    </source>
</evidence>
<reference evidence="2" key="1">
    <citation type="submission" date="2021-03" db="EMBL/GenBank/DDBJ databases">
        <title>Comparative genomics and phylogenomic investigation of the class Geoglossomycetes provide insights into ecological specialization and systematics.</title>
        <authorList>
            <person name="Melie T."/>
            <person name="Pirro S."/>
            <person name="Miller A.N."/>
            <person name="Quandt A."/>
        </authorList>
    </citation>
    <scope>NUCLEOTIDE SEQUENCE</scope>
    <source>
        <strain evidence="2">CAQ_001_2017</strain>
    </source>
</reference>
<sequence length="439" mass="48930">MSFRRSSLPRSPSSSAGLVNSQSPPHHSAPTQFPPALQQSPLTTGGTAHSITSNSIDDLTAILSQTHIDSQNRVPIFPEIESSLRTLANIVPPLSLPNFPIDRRNDEVAHVVNDVLRVELQAAHTDSIITSDHQCFAPARAFCERWDIPEQALENFIKLSCGDTKFPVLLLLTPSDGHEEQSYVDMFRNSSTLRWIYHAFKDIGVNVADISILDVCPLLSQRRIRQMGPADAQTAIEEAYGLIEKLLETFKPNIVVSCQCTTRGTRTWSRAGNSVALQLCSSVSGAKSGHVEIAQVGDHKIKVVQGFHPMYILYEKDDYEYQIRERILKEIFQRVYSPCASWKPPSDSPNLERELSKCLDTAVAELLLSAERLLRKAKSGETGHRNKPDYLGIKDEFLANSTQSKAEIDKAFKTFLGKLERQAGTNDRTVEGIKPPLEW</sequence>
<proteinExistence type="predicted"/>
<dbReference type="Proteomes" id="UP000750711">
    <property type="component" value="Unassembled WGS sequence"/>
</dbReference>
<gene>
    <name evidence="2" type="ORF">GP486_001576</name>
</gene>
<dbReference type="EMBL" id="JAGHQM010000145">
    <property type="protein sequence ID" value="KAH0565037.1"/>
    <property type="molecule type" value="Genomic_DNA"/>
</dbReference>
<accession>A0A9P8RSX8</accession>
<name>A0A9P8RSX8_9PEZI</name>
<keyword evidence="3" id="KW-1185">Reference proteome</keyword>
<protein>
    <submittedName>
        <fullName evidence="2">Uncharacterized protein</fullName>
    </submittedName>
</protein>
<feature type="compositionally biased region" description="Low complexity" evidence="1">
    <location>
        <begin position="1"/>
        <end position="15"/>
    </location>
</feature>